<proteinExistence type="predicted"/>
<dbReference type="AlphaFoldDB" id="A0A9D9EFM9"/>
<evidence type="ECO:0000313" key="1">
    <source>
        <dbReference type="EMBL" id="MBO8444144.1"/>
    </source>
</evidence>
<accession>A0A9D9EFM9</accession>
<comment type="caution">
    <text evidence="1">The sequence shown here is derived from an EMBL/GenBank/DDBJ whole genome shotgun (WGS) entry which is preliminary data.</text>
</comment>
<name>A0A9D9EFM9_9BACT</name>
<dbReference type="Pfam" id="PF14907">
    <property type="entry name" value="NTP_transf_5"/>
    <property type="match status" value="1"/>
</dbReference>
<sequence length="368" mass="40649">MRGIRRHDFMNGTDLNTEMLFALLRAGLWEQPEAVVHCSPLSAASWEEVLSLAEKQTVTGIAYLGIRFLPEGLEPPVNVLVKWAAKADAIERRNIRMGKALDELCSLFRENGISPVLQKGHDVASLYGHPLLRECGDIDFYFTTPEEKSAASAIAERHGCRIKRASDGSGCYSWNGIPVEHHSRLLDLYSPFRRGLAGKLEAEYGFEDAFLESGGGFRIQVKVPAPMLKLLMLDLHILKHVVGKGIGLRQICDMARACFCLHDRISVQEAECVARKTGIRKWNRLLHSFMVTCLGLDRGCLPYQDMDASGTEALFKRIMDGGNFGRSAHGGMLSGDTPVWSRKLNTAAAFLLNSGFSLSVAPEETLSV</sequence>
<protein>
    <submittedName>
        <fullName evidence="1">Nucleotidyltransferase family protein</fullName>
    </submittedName>
</protein>
<reference evidence="1" key="2">
    <citation type="journal article" date="2021" name="PeerJ">
        <title>Extensive microbial diversity within the chicken gut microbiome revealed by metagenomics and culture.</title>
        <authorList>
            <person name="Gilroy R."/>
            <person name="Ravi A."/>
            <person name="Getino M."/>
            <person name="Pursley I."/>
            <person name="Horton D.L."/>
            <person name="Alikhan N.F."/>
            <person name="Baker D."/>
            <person name="Gharbi K."/>
            <person name="Hall N."/>
            <person name="Watson M."/>
            <person name="Adriaenssens E.M."/>
            <person name="Foster-Nyarko E."/>
            <person name="Jarju S."/>
            <person name="Secka A."/>
            <person name="Antonio M."/>
            <person name="Oren A."/>
            <person name="Chaudhuri R.R."/>
            <person name="La Ragione R."/>
            <person name="Hildebrand F."/>
            <person name="Pallen M.J."/>
        </authorList>
    </citation>
    <scope>NUCLEOTIDE SEQUENCE</scope>
    <source>
        <strain evidence="1">D5-748</strain>
    </source>
</reference>
<feature type="non-terminal residue" evidence="1">
    <location>
        <position position="368"/>
    </location>
</feature>
<reference evidence="1" key="1">
    <citation type="submission" date="2020-10" db="EMBL/GenBank/DDBJ databases">
        <authorList>
            <person name="Gilroy R."/>
        </authorList>
    </citation>
    <scope>NUCLEOTIDE SEQUENCE</scope>
    <source>
        <strain evidence="1">D5-748</strain>
    </source>
</reference>
<dbReference type="EMBL" id="JADIMO010000008">
    <property type="protein sequence ID" value="MBO8444144.1"/>
    <property type="molecule type" value="Genomic_DNA"/>
</dbReference>
<organism evidence="1 2">
    <name type="scientific">Candidatus Cryptobacteroides merdavium</name>
    <dbReference type="NCBI Taxonomy" id="2840769"/>
    <lineage>
        <taxon>Bacteria</taxon>
        <taxon>Pseudomonadati</taxon>
        <taxon>Bacteroidota</taxon>
        <taxon>Bacteroidia</taxon>
        <taxon>Bacteroidales</taxon>
        <taxon>Candidatus Cryptobacteroides</taxon>
    </lineage>
</organism>
<dbReference type="InterPro" id="IPR039498">
    <property type="entry name" value="NTP_transf_5"/>
</dbReference>
<gene>
    <name evidence="1" type="ORF">IAC23_00375</name>
</gene>
<dbReference type="Proteomes" id="UP000823619">
    <property type="component" value="Unassembled WGS sequence"/>
</dbReference>
<evidence type="ECO:0000313" key="2">
    <source>
        <dbReference type="Proteomes" id="UP000823619"/>
    </source>
</evidence>